<keyword evidence="2" id="KW-0472">Membrane</keyword>
<feature type="region of interest" description="Disordered" evidence="1">
    <location>
        <begin position="70"/>
        <end position="92"/>
    </location>
</feature>
<proteinExistence type="predicted"/>
<protein>
    <submittedName>
        <fullName evidence="3">ORF6 protein</fullName>
    </submittedName>
</protein>
<feature type="compositionally biased region" description="Basic residues" evidence="1">
    <location>
        <begin position="83"/>
        <end position="92"/>
    </location>
</feature>
<keyword evidence="2" id="KW-1133">Transmembrane helix</keyword>
<evidence type="ECO:0000256" key="2">
    <source>
        <dbReference type="SAM" id="Phobius"/>
    </source>
</evidence>
<name>A0AB38ZP90_9ADEN</name>
<accession>A0AB38ZP90</accession>
<evidence type="ECO:0000256" key="1">
    <source>
        <dbReference type="SAM" id="MobiDB-lite"/>
    </source>
</evidence>
<reference evidence="3" key="1">
    <citation type="submission" date="2023-06" db="EMBL/GenBank/DDBJ databases">
        <title>Identification of a novel pathogenic adenovirus species in African Grey Parrot unveils distinct lineage within aviadenoviruses.</title>
        <authorList>
            <person name="Das T."/>
            <person name="Raidal S."/>
            <person name="Das S."/>
        </authorList>
    </citation>
    <scope>NUCLEOTIDE SEQUENCE</scope>
    <source>
        <strain evidence="3">CS23-0540</strain>
    </source>
</reference>
<dbReference type="EMBL" id="OR096706">
    <property type="protein sequence ID" value="XBY87749.1"/>
    <property type="molecule type" value="Genomic_DNA"/>
</dbReference>
<organism evidence="3">
    <name type="scientific">Psittacine aviadenovirus B</name>
    <dbReference type="NCBI Taxonomy" id="2169709"/>
    <lineage>
        <taxon>Viruses</taxon>
        <taxon>Varidnaviria</taxon>
        <taxon>Bamfordvirae</taxon>
        <taxon>Preplasmiviricota</taxon>
        <taxon>Polisuviricotina</taxon>
        <taxon>Pharingeaviricetes</taxon>
        <taxon>Rowavirales</taxon>
        <taxon>Adenoviridae</taxon>
        <taxon>Aviadenovirus</taxon>
        <taxon>Aviadenovirus rubri</taxon>
    </lineage>
</organism>
<feature type="transmembrane region" description="Helical" evidence="2">
    <location>
        <begin position="20"/>
        <end position="40"/>
    </location>
</feature>
<dbReference type="PROSITE" id="PS51257">
    <property type="entry name" value="PROKAR_LIPOPROTEIN"/>
    <property type="match status" value="1"/>
</dbReference>
<evidence type="ECO:0000313" key="3">
    <source>
        <dbReference type="EMBL" id="XBY87749.1"/>
    </source>
</evidence>
<sequence>MSCVGGRKALLLCYTLGMIVSVWLTVYGFVSCWCGLMRLYRAEQEREKEMVADGLCALMNALTTVAVQLEDAERADATPTPPPRRRARPRPV</sequence>
<keyword evidence="2" id="KW-0812">Transmembrane</keyword>